<comment type="caution">
    <text evidence="2">The sequence shown here is derived from an EMBL/GenBank/DDBJ whole genome shotgun (WGS) entry which is preliminary data.</text>
</comment>
<dbReference type="AlphaFoldDB" id="A0AAU9NGY4"/>
<evidence type="ECO:0000256" key="1">
    <source>
        <dbReference type="SAM" id="MobiDB-lite"/>
    </source>
</evidence>
<sequence length="114" mass="13419">MMVTRLAHSFGIFDEPEATFLTRMDGRPLQPPLFKTARIVRDFGNNHFSVPSDDVVEVSSELEERQNVRPKVEDQEPRDPPIGYVLRMDPYHVMARQYDDDIGRGLTFWRILWR</sequence>
<evidence type="ECO:0000313" key="3">
    <source>
        <dbReference type="Proteomes" id="UP001157418"/>
    </source>
</evidence>
<organism evidence="2 3">
    <name type="scientific">Lactuca virosa</name>
    <dbReference type="NCBI Taxonomy" id="75947"/>
    <lineage>
        <taxon>Eukaryota</taxon>
        <taxon>Viridiplantae</taxon>
        <taxon>Streptophyta</taxon>
        <taxon>Embryophyta</taxon>
        <taxon>Tracheophyta</taxon>
        <taxon>Spermatophyta</taxon>
        <taxon>Magnoliopsida</taxon>
        <taxon>eudicotyledons</taxon>
        <taxon>Gunneridae</taxon>
        <taxon>Pentapetalae</taxon>
        <taxon>asterids</taxon>
        <taxon>campanulids</taxon>
        <taxon>Asterales</taxon>
        <taxon>Asteraceae</taxon>
        <taxon>Cichorioideae</taxon>
        <taxon>Cichorieae</taxon>
        <taxon>Lactucinae</taxon>
        <taxon>Lactuca</taxon>
    </lineage>
</organism>
<keyword evidence="3" id="KW-1185">Reference proteome</keyword>
<dbReference type="Proteomes" id="UP001157418">
    <property type="component" value="Unassembled WGS sequence"/>
</dbReference>
<feature type="compositionally biased region" description="Basic and acidic residues" evidence="1">
    <location>
        <begin position="62"/>
        <end position="79"/>
    </location>
</feature>
<name>A0AAU9NGY4_9ASTR</name>
<proteinExistence type="predicted"/>
<protein>
    <submittedName>
        <fullName evidence="2">Uncharacterized protein</fullName>
    </submittedName>
</protein>
<feature type="region of interest" description="Disordered" evidence="1">
    <location>
        <begin position="61"/>
        <end position="81"/>
    </location>
</feature>
<dbReference type="EMBL" id="CAKMRJ010004445">
    <property type="protein sequence ID" value="CAH1437137.1"/>
    <property type="molecule type" value="Genomic_DNA"/>
</dbReference>
<reference evidence="2 3" key="1">
    <citation type="submission" date="2022-01" db="EMBL/GenBank/DDBJ databases">
        <authorList>
            <person name="Xiong W."/>
            <person name="Schranz E."/>
        </authorList>
    </citation>
    <scope>NUCLEOTIDE SEQUENCE [LARGE SCALE GENOMIC DNA]</scope>
</reference>
<evidence type="ECO:0000313" key="2">
    <source>
        <dbReference type="EMBL" id="CAH1437137.1"/>
    </source>
</evidence>
<gene>
    <name evidence="2" type="ORF">LVIROSA_LOCUS23480</name>
</gene>
<accession>A0AAU9NGY4</accession>